<feature type="region of interest" description="Disordered" evidence="1">
    <location>
        <begin position="283"/>
        <end position="331"/>
    </location>
</feature>
<feature type="compositionally biased region" description="Basic and acidic residues" evidence="1">
    <location>
        <begin position="569"/>
        <end position="579"/>
    </location>
</feature>
<dbReference type="AlphaFoldDB" id="A0A5A8DGS6"/>
<feature type="compositionally biased region" description="Low complexity" evidence="1">
    <location>
        <begin position="580"/>
        <end position="616"/>
    </location>
</feature>
<evidence type="ECO:0000313" key="2">
    <source>
        <dbReference type="EMBL" id="KAA0163001.1"/>
    </source>
</evidence>
<proteinExistence type="predicted"/>
<name>A0A5A8DGS6_CAFRO</name>
<evidence type="ECO:0000313" key="5">
    <source>
        <dbReference type="Proteomes" id="UP000325113"/>
    </source>
</evidence>
<evidence type="ECO:0000256" key="1">
    <source>
        <dbReference type="SAM" id="MobiDB-lite"/>
    </source>
</evidence>
<accession>A0A5A8DGS6</accession>
<feature type="region of interest" description="Disordered" evidence="1">
    <location>
        <begin position="555"/>
        <end position="616"/>
    </location>
</feature>
<organism evidence="2 5">
    <name type="scientific">Cafeteria roenbergensis</name>
    <name type="common">Marine flagellate</name>
    <dbReference type="NCBI Taxonomy" id="33653"/>
    <lineage>
        <taxon>Eukaryota</taxon>
        <taxon>Sar</taxon>
        <taxon>Stramenopiles</taxon>
        <taxon>Bigyra</taxon>
        <taxon>Opalozoa</taxon>
        <taxon>Bicosoecida</taxon>
        <taxon>Cafeteriaceae</taxon>
        <taxon>Cafeteria</taxon>
    </lineage>
</organism>
<sequence length="654" mass="66054">MQRLVGLVRGATARGIQREGHVPAVALPAACTHSVHRPVAGMRLVPEATAREEAAAAERVLDQSPISGPKAGQAGVGLGFGPKTSRARADAWAAAKRAATVEVVEPGSVPRATQAAMPALAAQPSLTATLSSLAPGVREGLLVAFSLFRLRPVWQLSTLSAVVGGSTFFAYKPLLAALGISVTFGAFRGCVVRHGCDPAARVGRRRSSSLHSLPESADAPAAPASPADLAAAMPPTGGRVCAAFQLLRRGGGLASEAARVASAVPLLAGGLSSLLSSAGQSRLSATAGQVPPREGHGAEEGSASGASGRSSFASGASTGPEDFPRSRREARRRGVLVARVAEAVPGAMLGTAPTAISDQTARLVAKSQLTAAIADVAEPLLGVEPDALHPLAVGSDGQLSLSALVFGSAAASGLGADAHRGSSRALANTAVPSLFADWPKAERPSEAALQAAVRISQKRLRAIIAASHPDHIRETAARLGPLSWSGTEEGWLSVGARRMLSNHFRSQLAAAREVFAAAVHDAAGRGEEGWRSLVQRSSVAWNKAQIPQPLSREALVAAAQSSGPSPAKRRVEPRAEAHAARSSLGGASRSAKSGSSPASEAHTPAGSGRAAAASMSRLAAPPVVVPLPSAGSGSSMVDVGAALRAAEIAGGRPL</sequence>
<gene>
    <name evidence="3" type="ORF">FNF28_02315</name>
    <name evidence="2" type="ORF">FNF31_03056</name>
</gene>
<feature type="region of interest" description="Disordered" evidence="1">
    <location>
        <begin position="203"/>
        <end position="230"/>
    </location>
</feature>
<dbReference type="Proteomes" id="UP000324907">
    <property type="component" value="Unassembled WGS sequence"/>
</dbReference>
<feature type="compositionally biased region" description="Low complexity" evidence="1">
    <location>
        <begin position="300"/>
        <end position="319"/>
    </location>
</feature>
<dbReference type="EMBL" id="VLTL01000025">
    <property type="protein sequence ID" value="KAA0169190.1"/>
    <property type="molecule type" value="Genomic_DNA"/>
</dbReference>
<dbReference type="EMBL" id="VLTM01000024">
    <property type="protein sequence ID" value="KAA0163001.1"/>
    <property type="molecule type" value="Genomic_DNA"/>
</dbReference>
<reference evidence="4 5" key="1">
    <citation type="submission" date="2019-07" db="EMBL/GenBank/DDBJ databases">
        <title>Genomes of Cafeteria roenbergensis.</title>
        <authorList>
            <person name="Fischer M.G."/>
            <person name="Hackl T."/>
            <person name="Roman M."/>
        </authorList>
    </citation>
    <scope>NUCLEOTIDE SEQUENCE [LARGE SCALE GENOMIC DNA]</scope>
    <source>
        <strain evidence="2 5">Cflag</strain>
        <strain evidence="3 4">RCC970-E3</strain>
    </source>
</reference>
<dbReference type="Proteomes" id="UP000325113">
    <property type="component" value="Unassembled WGS sequence"/>
</dbReference>
<feature type="compositionally biased region" description="Low complexity" evidence="1">
    <location>
        <begin position="213"/>
        <end position="230"/>
    </location>
</feature>
<evidence type="ECO:0000313" key="4">
    <source>
        <dbReference type="Proteomes" id="UP000324907"/>
    </source>
</evidence>
<comment type="caution">
    <text evidence="2">The sequence shown here is derived from an EMBL/GenBank/DDBJ whole genome shotgun (WGS) entry which is preliminary data.</text>
</comment>
<evidence type="ECO:0000313" key="3">
    <source>
        <dbReference type="EMBL" id="KAA0169190.1"/>
    </source>
</evidence>
<protein>
    <submittedName>
        <fullName evidence="2">Uncharacterized protein</fullName>
    </submittedName>
</protein>